<feature type="domain" description="YbhG-like alpha-helical hairpin" evidence="6">
    <location>
        <begin position="111"/>
        <end position="237"/>
    </location>
</feature>
<dbReference type="Pfam" id="PF25881">
    <property type="entry name" value="HH_YBHG"/>
    <property type="match status" value="1"/>
</dbReference>
<dbReference type="InterPro" id="IPR059052">
    <property type="entry name" value="HH_YbhG-like"/>
</dbReference>
<evidence type="ECO:0000256" key="4">
    <source>
        <dbReference type="SAM" id="MobiDB-lite"/>
    </source>
</evidence>
<proteinExistence type="predicted"/>
<feature type="transmembrane region" description="Helical" evidence="5">
    <location>
        <begin position="40"/>
        <end position="59"/>
    </location>
</feature>
<reference evidence="8 9" key="1">
    <citation type="submission" date="2021-02" db="EMBL/GenBank/DDBJ databases">
        <authorList>
            <person name="Han P."/>
        </authorList>
    </citation>
    <scope>NUCLEOTIDE SEQUENCE [LARGE SCALE GENOMIC DNA]</scope>
    <source>
        <strain evidence="8">Candidatus Nitrospira sp. ZN2</strain>
    </source>
</reference>
<evidence type="ECO:0000256" key="5">
    <source>
        <dbReference type="SAM" id="Phobius"/>
    </source>
</evidence>
<evidence type="ECO:0000256" key="1">
    <source>
        <dbReference type="ARBA" id="ARBA00004196"/>
    </source>
</evidence>
<dbReference type="Proteomes" id="UP000675880">
    <property type="component" value="Unassembled WGS sequence"/>
</dbReference>
<evidence type="ECO:0000259" key="7">
    <source>
        <dbReference type="Pfam" id="PF25990"/>
    </source>
</evidence>
<dbReference type="SUPFAM" id="SSF111369">
    <property type="entry name" value="HlyD-like secretion proteins"/>
    <property type="match status" value="3"/>
</dbReference>
<dbReference type="PANTHER" id="PTHR32347">
    <property type="entry name" value="EFFLUX SYSTEM COMPONENT YKNX-RELATED"/>
    <property type="match status" value="1"/>
</dbReference>
<feature type="domain" description="YknX-like beta-barrel" evidence="7">
    <location>
        <begin position="280"/>
        <end position="355"/>
    </location>
</feature>
<protein>
    <submittedName>
        <fullName evidence="8">HlyD family efflux transporter periplasmic adaptor subunit</fullName>
    </submittedName>
</protein>
<feature type="region of interest" description="Disordered" evidence="4">
    <location>
        <begin position="1"/>
        <end position="30"/>
    </location>
</feature>
<evidence type="ECO:0000313" key="9">
    <source>
        <dbReference type="Proteomes" id="UP000675880"/>
    </source>
</evidence>
<dbReference type="EMBL" id="CAJNBJ010000016">
    <property type="protein sequence ID" value="CAE6761648.1"/>
    <property type="molecule type" value="Genomic_DNA"/>
</dbReference>
<organism evidence="8 9">
    <name type="scientific">Nitrospira defluvii</name>
    <dbReference type="NCBI Taxonomy" id="330214"/>
    <lineage>
        <taxon>Bacteria</taxon>
        <taxon>Pseudomonadati</taxon>
        <taxon>Nitrospirota</taxon>
        <taxon>Nitrospiria</taxon>
        <taxon>Nitrospirales</taxon>
        <taxon>Nitrospiraceae</taxon>
        <taxon>Nitrospira</taxon>
    </lineage>
</organism>
<keyword evidence="9" id="KW-1185">Reference proteome</keyword>
<dbReference type="Gene3D" id="2.40.30.170">
    <property type="match status" value="1"/>
</dbReference>
<dbReference type="Gene3D" id="2.40.50.100">
    <property type="match status" value="1"/>
</dbReference>
<evidence type="ECO:0000256" key="3">
    <source>
        <dbReference type="SAM" id="Coils"/>
    </source>
</evidence>
<gene>
    <name evidence="8" type="ORF">NSPZN2_30673</name>
</gene>
<keyword evidence="5" id="KW-0472">Membrane</keyword>
<dbReference type="PANTHER" id="PTHR32347:SF29">
    <property type="entry name" value="UPF0194 MEMBRANE PROTEIN YBHG"/>
    <property type="match status" value="1"/>
</dbReference>
<comment type="caution">
    <text evidence="8">The sequence shown here is derived from an EMBL/GenBank/DDBJ whole genome shotgun (WGS) entry which is preliminary data.</text>
</comment>
<accession>A0ABN7LQE1</accession>
<keyword evidence="2 3" id="KW-0175">Coiled coil</keyword>
<sequence>METMAAPRRSGGTEPGEHGASPPDTAAPAPGSARARIRMWAILIVGALLLAVIAALTLWSRPAPEPGVLRVSGNIEMTDAEVSFKIPGRVVERLVSEGETVKAGQIVARLDTSELSQEVALRKAEVRAAEAALAELETGSRPEEIAQSEAVVRRAQAEVERAKADFRRLKTLYEQDNVSGQDYDAAKTAVDVTEAKLREAQEQLRLVKKGPRMEKIDRSRAQLQQAKEALKLAETRFNYSILASPLTGVVLSHHIEPGEFVAAGTPIVTVGDLEHVWLRAYVDETDLGRVKIGQTAKVRTDTFPDKHYVGRVSFIASQAEFTPKSVQTEKERVKLVYRIKITIANPEMELKAGMPADARIRLLDRSEAPGGGP</sequence>
<dbReference type="InterPro" id="IPR058636">
    <property type="entry name" value="Beta-barrel_YknX"/>
</dbReference>
<keyword evidence="5" id="KW-0812">Transmembrane</keyword>
<feature type="coiled-coil region" evidence="3">
    <location>
        <begin position="145"/>
        <end position="236"/>
    </location>
</feature>
<evidence type="ECO:0000259" key="6">
    <source>
        <dbReference type="Pfam" id="PF25881"/>
    </source>
</evidence>
<evidence type="ECO:0000313" key="8">
    <source>
        <dbReference type="EMBL" id="CAE6761648.1"/>
    </source>
</evidence>
<evidence type="ECO:0000256" key="2">
    <source>
        <dbReference type="ARBA" id="ARBA00023054"/>
    </source>
</evidence>
<dbReference type="InterPro" id="IPR050465">
    <property type="entry name" value="UPF0194_transport"/>
</dbReference>
<dbReference type="Gene3D" id="1.10.287.470">
    <property type="entry name" value="Helix hairpin bin"/>
    <property type="match status" value="1"/>
</dbReference>
<keyword evidence="5" id="KW-1133">Transmembrane helix</keyword>
<comment type="subcellular location">
    <subcellularLocation>
        <location evidence="1">Cell envelope</location>
    </subcellularLocation>
</comment>
<name>A0ABN7LQE1_9BACT</name>
<dbReference type="Pfam" id="PF25990">
    <property type="entry name" value="Beta-barrel_YknX"/>
    <property type="match status" value="1"/>
</dbReference>
<dbReference type="RefSeq" id="WP_213042802.1">
    <property type="nucleotide sequence ID" value="NZ_CAJNBJ010000016.1"/>
</dbReference>